<dbReference type="KEGG" id="halg:HUG10_07535"/>
<name>A0A7D5GEJ2_9EURY</name>
<dbReference type="RefSeq" id="WP_179168983.1">
    <property type="nucleotide sequence ID" value="NZ_CP058529.1"/>
</dbReference>
<accession>A0A7D5GEJ2</accession>
<dbReference type="GeneID" id="56028674"/>
<gene>
    <name evidence="2" type="ORF">HUG10_07535</name>
</gene>
<dbReference type="EMBL" id="CP058529">
    <property type="protein sequence ID" value="QLG27408.1"/>
    <property type="molecule type" value="Genomic_DNA"/>
</dbReference>
<evidence type="ECO:0000256" key="1">
    <source>
        <dbReference type="SAM" id="MobiDB-lite"/>
    </source>
</evidence>
<evidence type="ECO:0000313" key="3">
    <source>
        <dbReference type="Proteomes" id="UP000509750"/>
    </source>
</evidence>
<reference evidence="2 3" key="1">
    <citation type="submission" date="2020-07" db="EMBL/GenBank/DDBJ databases">
        <title>Gai3-2, isolated from salt lake.</title>
        <authorList>
            <person name="Cui H."/>
            <person name="Shi X."/>
        </authorList>
    </citation>
    <scope>NUCLEOTIDE SEQUENCE [LARGE SCALE GENOMIC DNA]</scope>
    <source>
        <strain evidence="2 3">Gai3-2</strain>
    </source>
</reference>
<dbReference type="Proteomes" id="UP000509750">
    <property type="component" value="Chromosome"/>
</dbReference>
<proteinExistence type="predicted"/>
<feature type="compositionally biased region" description="Basic and acidic residues" evidence="1">
    <location>
        <begin position="15"/>
        <end position="25"/>
    </location>
</feature>
<keyword evidence="3" id="KW-1185">Reference proteome</keyword>
<sequence>MVPIASSGRATATRARADQEADGRALPHTTDTQEVTLRIAAWDETENTPPGEQAEVWIKGTGSWFPDFEFGGDLLEDAGPFVRNSDGELFIYPDGREAGTEIVATVYFDENFISNSPRDMVRIDIHDERVVVGGSPIERNHGEYELVFER</sequence>
<organism evidence="2 3">
    <name type="scientific">Halorarum halophilum</name>
    <dbReference type="NCBI Taxonomy" id="2743090"/>
    <lineage>
        <taxon>Archaea</taxon>
        <taxon>Methanobacteriati</taxon>
        <taxon>Methanobacteriota</taxon>
        <taxon>Stenosarchaea group</taxon>
        <taxon>Halobacteria</taxon>
        <taxon>Halobacteriales</taxon>
        <taxon>Haloferacaceae</taxon>
        <taxon>Halorarum</taxon>
    </lineage>
</organism>
<protein>
    <submittedName>
        <fullName evidence="2">Uncharacterized protein</fullName>
    </submittedName>
</protein>
<evidence type="ECO:0000313" key="2">
    <source>
        <dbReference type="EMBL" id="QLG27408.1"/>
    </source>
</evidence>
<dbReference type="AlphaFoldDB" id="A0A7D5GEJ2"/>
<feature type="region of interest" description="Disordered" evidence="1">
    <location>
        <begin position="1"/>
        <end position="30"/>
    </location>
</feature>